<protein>
    <submittedName>
        <fullName evidence="2">Putative oxidoreductase</fullName>
    </submittedName>
</protein>
<dbReference type="GeneID" id="54484595"/>
<keyword evidence="3" id="KW-1185">Reference proteome</keyword>
<dbReference type="SUPFAM" id="SSF52343">
    <property type="entry name" value="Ferredoxin reductase-like, C-terminal NADP-linked domain"/>
    <property type="match status" value="1"/>
</dbReference>
<dbReference type="PANTHER" id="PTHR42815:SF2">
    <property type="entry name" value="FAD-BINDING, PUTATIVE (AFU_ORTHOLOGUE AFUA_6G07600)-RELATED"/>
    <property type="match status" value="1"/>
</dbReference>
<dbReference type="PANTHER" id="PTHR42815">
    <property type="entry name" value="FAD-BINDING, PUTATIVE (AFU_ORTHOLOGUE AFUA_6G07600)-RELATED"/>
    <property type="match status" value="1"/>
</dbReference>
<dbReference type="InterPro" id="IPR017927">
    <property type="entry name" value="FAD-bd_FR_type"/>
</dbReference>
<dbReference type="AlphaFoldDB" id="A0A6A6WCF7"/>
<dbReference type="RefSeq" id="XP_033602706.1">
    <property type="nucleotide sequence ID" value="XM_033743541.1"/>
</dbReference>
<evidence type="ECO:0000259" key="1">
    <source>
        <dbReference type="PROSITE" id="PS51384"/>
    </source>
</evidence>
<evidence type="ECO:0000313" key="3">
    <source>
        <dbReference type="Proteomes" id="UP000799437"/>
    </source>
</evidence>
<sequence>MAFSMALPWSEGEEEMHRLLHVPNRDNPTSSMLTPQAAFSLRRFPLLAVGVIDAEGRPWVTVWGGESGFSRPLSNTIVGTKTYVDRVNDPVVQCLVGGRADGEVVKEEGTGRMVSALTIDLMTRKRVKLYGRMVAGALANADEGENEEPNAVKPVNQGLIQLVVNVEQSLGNCPKYLNKKEVTPAPIQSKLVSDSPKLSTKALELLGDADLFFVSSYYLDTDMDTNHRGGPPGFVRVLSNDSDGTEIVWPEYSGNRLYQTLGNLCRTPKAGLAFPNFVTGDILYVTGDTEILIGEDAAKLLPHTNLLVKLKIRSAKLVESGLPFRGVPGELSPYNPHLRLLVKEGRDVLDTSRNPPNNAMLEAKTELTPTISRYRFSTSAPISYDAGQWVALDFSEELDIGYSHMRDDDPASLNDDFIRTFTISSPPSGPHTNIFEITARKNGPVTSFLERQRPNVGLTVPIRGIGGDFKITIPQGTDDQVISFIAGGVGITPLLSQLQSIPIPQLRLLWAVRKQDLGIVADTLSTYNDLGPQTTLFVTETGASEQTFEGRRPFNLLQEQGTTVIWRRIQKEDLEIEGVHSFYICAGVALQNTLLKWLDGRNAISESFNY</sequence>
<dbReference type="InterPro" id="IPR017938">
    <property type="entry name" value="Riboflavin_synthase-like_b-brl"/>
</dbReference>
<feature type="domain" description="FAD-binding FR-type" evidence="1">
    <location>
        <begin position="354"/>
        <end position="472"/>
    </location>
</feature>
<dbReference type="PROSITE" id="PS51384">
    <property type="entry name" value="FAD_FR"/>
    <property type="match status" value="1"/>
</dbReference>
<organism evidence="2 3">
    <name type="scientific">Pseudovirgaria hyperparasitica</name>
    <dbReference type="NCBI Taxonomy" id="470096"/>
    <lineage>
        <taxon>Eukaryota</taxon>
        <taxon>Fungi</taxon>
        <taxon>Dikarya</taxon>
        <taxon>Ascomycota</taxon>
        <taxon>Pezizomycotina</taxon>
        <taxon>Dothideomycetes</taxon>
        <taxon>Dothideomycetes incertae sedis</taxon>
        <taxon>Acrospermales</taxon>
        <taxon>Acrospermaceae</taxon>
        <taxon>Pseudovirgaria</taxon>
    </lineage>
</organism>
<dbReference type="SUPFAM" id="SSF63380">
    <property type="entry name" value="Riboflavin synthase domain-like"/>
    <property type="match status" value="1"/>
</dbReference>
<dbReference type="Gene3D" id="3.40.50.80">
    <property type="entry name" value="Nucleotide-binding domain of ferredoxin-NADP reductase (FNR) module"/>
    <property type="match status" value="1"/>
</dbReference>
<dbReference type="Proteomes" id="UP000799437">
    <property type="component" value="Unassembled WGS sequence"/>
</dbReference>
<gene>
    <name evidence="2" type="ORF">EJ05DRAFT_474149</name>
</gene>
<dbReference type="InterPro" id="IPR039261">
    <property type="entry name" value="FNR_nucleotide-bd"/>
</dbReference>
<accession>A0A6A6WCF7</accession>
<dbReference type="InterPro" id="IPR012349">
    <property type="entry name" value="Split_barrel_FMN-bd"/>
</dbReference>
<dbReference type="Gene3D" id="2.40.30.10">
    <property type="entry name" value="Translation factors"/>
    <property type="match status" value="1"/>
</dbReference>
<reference evidence="2" key="1">
    <citation type="journal article" date="2020" name="Stud. Mycol.">
        <title>101 Dothideomycetes genomes: a test case for predicting lifestyles and emergence of pathogens.</title>
        <authorList>
            <person name="Haridas S."/>
            <person name="Albert R."/>
            <person name="Binder M."/>
            <person name="Bloem J."/>
            <person name="Labutti K."/>
            <person name="Salamov A."/>
            <person name="Andreopoulos B."/>
            <person name="Baker S."/>
            <person name="Barry K."/>
            <person name="Bills G."/>
            <person name="Bluhm B."/>
            <person name="Cannon C."/>
            <person name="Castanera R."/>
            <person name="Culley D."/>
            <person name="Daum C."/>
            <person name="Ezra D."/>
            <person name="Gonzalez J."/>
            <person name="Henrissat B."/>
            <person name="Kuo A."/>
            <person name="Liang C."/>
            <person name="Lipzen A."/>
            <person name="Lutzoni F."/>
            <person name="Magnuson J."/>
            <person name="Mondo S."/>
            <person name="Nolan M."/>
            <person name="Ohm R."/>
            <person name="Pangilinan J."/>
            <person name="Park H.-J."/>
            <person name="Ramirez L."/>
            <person name="Alfaro M."/>
            <person name="Sun H."/>
            <person name="Tritt A."/>
            <person name="Yoshinaga Y."/>
            <person name="Zwiers L.-H."/>
            <person name="Turgeon B."/>
            <person name="Goodwin S."/>
            <person name="Spatafora J."/>
            <person name="Crous P."/>
            <person name="Grigoriev I."/>
        </authorList>
    </citation>
    <scope>NUCLEOTIDE SEQUENCE</scope>
    <source>
        <strain evidence="2">CBS 121739</strain>
    </source>
</reference>
<dbReference type="Gene3D" id="2.30.110.10">
    <property type="entry name" value="Electron Transport, Fmn-binding Protein, Chain A"/>
    <property type="match status" value="1"/>
</dbReference>
<dbReference type="GO" id="GO:0016491">
    <property type="term" value="F:oxidoreductase activity"/>
    <property type="evidence" value="ECO:0007669"/>
    <property type="project" value="InterPro"/>
</dbReference>
<dbReference type="OrthoDB" id="436496at2759"/>
<name>A0A6A6WCF7_9PEZI</name>
<evidence type="ECO:0000313" key="2">
    <source>
        <dbReference type="EMBL" id="KAF2760255.1"/>
    </source>
</evidence>
<dbReference type="EMBL" id="ML996568">
    <property type="protein sequence ID" value="KAF2760255.1"/>
    <property type="molecule type" value="Genomic_DNA"/>
</dbReference>
<proteinExistence type="predicted"/>